<protein>
    <recommendedName>
        <fullName evidence="1">GP-PDE domain-containing protein</fullName>
    </recommendedName>
</protein>
<sequence>MADTQPIESLTNDELEDLTQLRLRVLRRARACAQILRHLEEILGYYGFIADHPILFTDIHFVALDEFLSNRWAELMNEINDLRAEEASEVYLLDTWQD</sequence>
<dbReference type="InterPro" id="IPR030395">
    <property type="entry name" value="GP_PDE_dom"/>
</dbReference>
<name>A0A9W9S630_9EURO</name>
<proteinExistence type="predicted"/>
<dbReference type="GO" id="GO:0006629">
    <property type="term" value="P:lipid metabolic process"/>
    <property type="evidence" value="ECO:0007669"/>
    <property type="project" value="InterPro"/>
</dbReference>
<reference evidence="2" key="2">
    <citation type="journal article" date="2023" name="IMA Fungus">
        <title>Comparative genomic study of the Penicillium genus elucidates a diverse pangenome and 15 lateral gene transfer events.</title>
        <authorList>
            <person name="Petersen C."/>
            <person name="Sorensen T."/>
            <person name="Nielsen M.R."/>
            <person name="Sondergaard T.E."/>
            <person name="Sorensen J.L."/>
            <person name="Fitzpatrick D.A."/>
            <person name="Frisvad J.C."/>
            <person name="Nielsen K.L."/>
        </authorList>
    </citation>
    <scope>NUCLEOTIDE SEQUENCE</scope>
    <source>
        <strain evidence="2">IBT 3081</strain>
    </source>
</reference>
<accession>A0A9W9S630</accession>
<dbReference type="Proteomes" id="UP001147752">
    <property type="component" value="Unassembled WGS sequence"/>
</dbReference>
<dbReference type="RefSeq" id="XP_056578713.1">
    <property type="nucleotide sequence ID" value="XM_056722463.1"/>
</dbReference>
<dbReference type="GO" id="GO:0008081">
    <property type="term" value="F:phosphoric diester hydrolase activity"/>
    <property type="evidence" value="ECO:0007669"/>
    <property type="project" value="InterPro"/>
</dbReference>
<dbReference type="AlphaFoldDB" id="A0A9W9S630"/>
<evidence type="ECO:0000259" key="1">
    <source>
        <dbReference type="PROSITE" id="PS51704"/>
    </source>
</evidence>
<gene>
    <name evidence="2" type="ORF">N7517_004733</name>
</gene>
<keyword evidence="3" id="KW-1185">Reference proteome</keyword>
<organism evidence="2 3">
    <name type="scientific">Penicillium concentricum</name>
    <dbReference type="NCBI Taxonomy" id="293559"/>
    <lineage>
        <taxon>Eukaryota</taxon>
        <taxon>Fungi</taxon>
        <taxon>Dikarya</taxon>
        <taxon>Ascomycota</taxon>
        <taxon>Pezizomycotina</taxon>
        <taxon>Eurotiomycetes</taxon>
        <taxon>Eurotiomycetidae</taxon>
        <taxon>Eurotiales</taxon>
        <taxon>Aspergillaceae</taxon>
        <taxon>Penicillium</taxon>
    </lineage>
</organism>
<reference evidence="2" key="1">
    <citation type="submission" date="2022-12" db="EMBL/GenBank/DDBJ databases">
        <authorList>
            <person name="Petersen C."/>
        </authorList>
    </citation>
    <scope>NUCLEOTIDE SEQUENCE</scope>
    <source>
        <strain evidence="2">IBT 3081</strain>
    </source>
</reference>
<comment type="caution">
    <text evidence="2">The sequence shown here is derived from an EMBL/GenBank/DDBJ whole genome shotgun (WGS) entry which is preliminary data.</text>
</comment>
<feature type="domain" description="GP-PDE" evidence="1">
    <location>
        <begin position="1"/>
        <end position="98"/>
    </location>
</feature>
<evidence type="ECO:0000313" key="3">
    <source>
        <dbReference type="Proteomes" id="UP001147752"/>
    </source>
</evidence>
<dbReference type="GeneID" id="81461646"/>
<dbReference type="EMBL" id="JAPZBT010000002">
    <property type="protein sequence ID" value="KAJ5372727.1"/>
    <property type="molecule type" value="Genomic_DNA"/>
</dbReference>
<dbReference type="PROSITE" id="PS51704">
    <property type="entry name" value="GP_PDE"/>
    <property type="match status" value="1"/>
</dbReference>
<evidence type="ECO:0000313" key="2">
    <source>
        <dbReference type="EMBL" id="KAJ5372727.1"/>
    </source>
</evidence>